<sequence>MPCLSFTSWSPRCVSESGRREDGKTLSRRICRDKVSTSSTSRAQTAGKGTGTRKEEGWRCRYAKMLCAAAGSIGSEGSVLREAEAALSLDVLSQSGPHPAPGSSLKHAGSKYLKLPPEAY</sequence>
<reference evidence="2 3" key="1">
    <citation type="journal article" date="2018" name="PLoS Pathog.">
        <title>Evolution of structural diversity of trichothecenes, a family of toxins produced by plant pathogenic and entomopathogenic fungi.</title>
        <authorList>
            <person name="Proctor R.H."/>
            <person name="McCormick S.P."/>
            <person name="Kim H.S."/>
            <person name="Cardoza R.E."/>
            <person name="Stanley A.M."/>
            <person name="Lindo L."/>
            <person name="Kelly A."/>
            <person name="Brown D.W."/>
            <person name="Lee T."/>
            <person name="Vaughan M.M."/>
            <person name="Alexander N.J."/>
            <person name="Busman M."/>
            <person name="Gutierrez S."/>
        </authorList>
    </citation>
    <scope>NUCLEOTIDE SEQUENCE [LARGE SCALE GENOMIC DNA]</scope>
    <source>
        <strain evidence="2 3">IBT 40837</strain>
    </source>
</reference>
<dbReference type="AlphaFoldDB" id="A0A395NG75"/>
<feature type="region of interest" description="Disordered" evidence="1">
    <location>
        <begin position="92"/>
        <end position="120"/>
    </location>
</feature>
<name>A0A395NG75_TRIAR</name>
<protein>
    <submittedName>
        <fullName evidence="2">Uncharacterized protein</fullName>
    </submittedName>
</protein>
<dbReference type="Proteomes" id="UP000266272">
    <property type="component" value="Unassembled WGS sequence"/>
</dbReference>
<keyword evidence="3" id="KW-1185">Reference proteome</keyword>
<gene>
    <name evidence="2" type="ORF">TARUN_7291</name>
</gene>
<comment type="caution">
    <text evidence="2">The sequence shown here is derived from an EMBL/GenBank/DDBJ whole genome shotgun (WGS) entry which is preliminary data.</text>
</comment>
<organism evidence="2 3">
    <name type="scientific">Trichoderma arundinaceum</name>
    <dbReference type="NCBI Taxonomy" id="490622"/>
    <lineage>
        <taxon>Eukaryota</taxon>
        <taxon>Fungi</taxon>
        <taxon>Dikarya</taxon>
        <taxon>Ascomycota</taxon>
        <taxon>Pezizomycotina</taxon>
        <taxon>Sordariomycetes</taxon>
        <taxon>Hypocreomycetidae</taxon>
        <taxon>Hypocreales</taxon>
        <taxon>Hypocreaceae</taxon>
        <taxon>Trichoderma</taxon>
    </lineage>
</organism>
<proteinExistence type="predicted"/>
<evidence type="ECO:0000313" key="3">
    <source>
        <dbReference type="Proteomes" id="UP000266272"/>
    </source>
</evidence>
<evidence type="ECO:0000313" key="2">
    <source>
        <dbReference type="EMBL" id="RFU74959.1"/>
    </source>
</evidence>
<feature type="compositionally biased region" description="Basic and acidic residues" evidence="1">
    <location>
        <begin position="17"/>
        <end position="35"/>
    </location>
</feature>
<accession>A0A395NG75</accession>
<feature type="compositionally biased region" description="Polar residues" evidence="1">
    <location>
        <begin position="1"/>
        <end position="10"/>
    </location>
</feature>
<feature type="region of interest" description="Disordered" evidence="1">
    <location>
        <begin position="1"/>
        <end position="54"/>
    </location>
</feature>
<evidence type="ECO:0000256" key="1">
    <source>
        <dbReference type="SAM" id="MobiDB-lite"/>
    </source>
</evidence>
<dbReference type="EMBL" id="PXOA01000486">
    <property type="protein sequence ID" value="RFU74959.1"/>
    <property type="molecule type" value="Genomic_DNA"/>
</dbReference>